<dbReference type="InterPro" id="IPR036181">
    <property type="entry name" value="MIT_dom_sf"/>
</dbReference>
<accession>A0A164X8A3</accession>
<protein>
    <recommendedName>
        <fullName evidence="3">MIT domain-containing protein</fullName>
    </recommendedName>
</protein>
<name>A0A164X8A3_9AGAM</name>
<reference evidence="1 2" key="1">
    <citation type="journal article" date="2016" name="Mol. Biol. Evol.">
        <title>Comparative Genomics of Early-Diverging Mushroom-Forming Fungi Provides Insights into the Origins of Lignocellulose Decay Capabilities.</title>
        <authorList>
            <person name="Nagy L.G."/>
            <person name="Riley R."/>
            <person name="Tritt A."/>
            <person name="Adam C."/>
            <person name="Daum C."/>
            <person name="Floudas D."/>
            <person name="Sun H."/>
            <person name="Yadav J.S."/>
            <person name="Pangilinan J."/>
            <person name="Larsson K.H."/>
            <person name="Matsuura K."/>
            <person name="Barry K."/>
            <person name="Labutti K."/>
            <person name="Kuo R."/>
            <person name="Ohm R.A."/>
            <person name="Bhattacharya S.S."/>
            <person name="Shirouzu T."/>
            <person name="Yoshinaga Y."/>
            <person name="Martin F.M."/>
            <person name="Grigoriev I.V."/>
            <person name="Hibbett D.S."/>
        </authorList>
    </citation>
    <scope>NUCLEOTIDE SEQUENCE [LARGE SCALE GENOMIC DNA]</scope>
    <source>
        <strain evidence="1 2">HHB9708</strain>
    </source>
</reference>
<dbReference type="Gene3D" id="1.20.58.80">
    <property type="entry name" value="Phosphotransferase system, lactose/cellobiose-type IIA subunit"/>
    <property type="match status" value="1"/>
</dbReference>
<sequence length="155" mass="16965">MSSRPDNHSFTETEKLLEKAKQKELNGELDSAFQLYIQVGQSFLQLSRTATSIKSKNLCKEYAGKALERAKKLKAAKGEALRPVRDDVYSQYSQGSVVEESSSWNGIHFPPWPETDLIMGTSSLAASIITSAKLAAGFISSTTIFIPSLNRSCTG</sequence>
<dbReference type="Proteomes" id="UP000076722">
    <property type="component" value="Unassembled WGS sequence"/>
</dbReference>
<dbReference type="STRING" id="1314777.A0A164X8A3"/>
<proteinExistence type="predicted"/>
<keyword evidence="2" id="KW-1185">Reference proteome</keyword>
<evidence type="ECO:0000313" key="2">
    <source>
        <dbReference type="Proteomes" id="UP000076722"/>
    </source>
</evidence>
<dbReference type="AlphaFoldDB" id="A0A164X8A3"/>
<evidence type="ECO:0008006" key="3">
    <source>
        <dbReference type="Google" id="ProtNLM"/>
    </source>
</evidence>
<gene>
    <name evidence="1" type="ORF">SISNIDRAFT_324866</name>
</gene>
<evidence type="ECO:0000313" key="1">
    <source>
        <dbReference type="EMBL" id="KZS95723.1"/>
    </source>
</evidence>
<dbReference type="EMBL" id="KV419400">
    <property type="protein sequence ID" value="KZS95723.1"/>
    <property type="molecule type" value="Genomic_DNA"/>
</dbReference>
<dbReference type="SUPFAM" id="SSF116846">
    <property type="entry name" value="MIT domain"/>
    <property type="match status" value="1"/>
</dbReference>
<organism evidence="1 2">
    <name type="scientific">Sistotremastrum niveocremeum HHB9708</name>
    <dbReference type="NCBI Taxonomy" id="1314777"/>
    <lineage>
        <taxon>Eukaryota</taxon>
        <taxon>Fungi</taxon>
        <taxon>Dikarya</taxon>
        <taxon>Basidiomycota</taxon>
        <taxon>Agaricomycotina</taxon>
        <taxon>Agaricomycetes</taxon>
        <taxon>Sistotremastrales</taxon>
        <taxon>Sistotremastraceae</taxon>
        <taxon>Sertulicium</taxon>
        <taxon>Sertulicium niveocremeum</taxon>
    </lineage>
</organism>